<protein>
    <submittedName>
        <fullName evidence="1">Uncharacterized protein</fullName>
    </submittedName>
</protein>
<keyword evidence="2" id="KW-1185">Reference proteome</keyword>
<dbReference type="EMBL" id="BMAU01021334">
    <property type="protein sequence ID" value="GFY15528.1"/>
    <property type="molecule type" value="Genomic_DNA"/>
</dbReference>
<dbReference type="PANTHER" id="PTHR47326">
    <property type="entry name" value="TRANSPOSABLE ELEMENT TC3 TRANSPOSASE-LIKE PROTEIN"/>
    <property type="match status" value="1"/>
</dbReference>
<evidence type="ECO:0000313" key="2">
    <source>
        <dbReference type="Proteomes" id="UP000887159"/>
    </source>
</evidence>
<proteinExistence type="predicted"/>
<sequence length="101" mass="11645">MAFHPLPYKWGSLSGQRCTESLDWTNESDCVPDLTPLDFYLRGYFKNVVYSKKPHALEKLSYGIEKANTIAVATLRDVTNNVRHRDQKCLNADTLQFEHLL</sequence>
<dbReference type="Proteomes" id="UP000887159">
    <property type="component" value="Unassembled WGS sequence"/>
</dbReference>
<dbReference type="Gene3D" id="3.30.420.10">
    <property type="entry name" value="Ribonuclease H-like superfamily/Ribonuclease H"/>
    <property type="match status" value="1"/>
</dbReference>
<gene>
    <name evidence="1" type="ORF">TNCV_1573391</name>
</gene>
<name>A0A8X6SZA6_TRICX</name>
<accession>A0A8X6SZA6</accession>
<comment type="caution">
    <text evidence="1">The sequence shown here is derived from an EMBL/GenBank/DDBJ whole genome shotgun (WGS) entry which is preliminary data.</text>
</comment>
<evidence type="ECO:0000313" key="1">
    <source>
        <dbReference type="EMBL" id="GFY15528.1"/>
    </source>
</evidence>
<dbReference type="GO" id="GO:0003676">
    <property type="term" value="F:nucleic acid binding"/>
    <property type="evidence" value="ECO:0007669"/>
    <property type="project" value="InterPro"/>
</dbReference>
<dbReference type="AlphaFoldDB" id="A0A8X6SZA6"/>
<dbReference type="InterPro" id="IPR036397">
    <property type="entry name" value="RNaseH_sf"/>
</dbReference>
<dbReference type="PANTHER" id="PTHR47326:SF1">
    <property type="entry name" value="HTH PSQ-TYPE DOMAIN-CONTAINING PROTEIN"/>
    <property type="match status" value="1"/>
</dbReference>
<reference evidence="1" key="1">
    <citation type="submission" date="2020-08" db="EMBL/GenBank/DDBJ databases">
        <title>Multicomponent nature underlies the extraordinary mechanical properties of spider dragline silk.</title>
        <authorList>
            <person name="Kono N."/>
            <person name="Nakamura H."/>
            <person name="Mori M."/>
            <person name="Yoshida Y."/>
            <person name="Ohtoshi R."/>
            <person name="Malay A.D."/>
            <person name="Moran D.A.P."/>
            <person name="Tomita M."/>
            <person name="Numata K."/>
            <person name="Arakawa K."/>
        </authorList>
    </citation>
    <scope>NUCLEOTIDE SEQUENCE</scope>
</reference>
<organism evidence="1 2">
    <name type="scientific">Trichonephila clavipes</name>
    <name type="common">Golden silk orbweaver</name>
    <name type="synonym">Nephila clavipes</name>
    <dbReference type="NCBI Taxonomy" id="2585209"/>
    <lineage>
        <taxon>Eukaryota</taxon>
        <taxon>Metazoa</taxon>
        <taxon>Ecdysozoa</taxon>
        <taxon>Arthropoda</taxon>
        <taxon>Chelicerata</taxon>
        <taxon>Arachnida</taxon>
        <taxon>Araneae</taxon>
        <taxon>Araneomorphae</taxon>
        <taxon>Entelegynae</taxon>
        <taxon>Araneoidea</taxon>
        <taxon>Nephilidae</taxon>
        <taxon>Trichonephila</taxon>
    </lineage>
</organism>